<dbReference type="RefSeq" id="WP_323329128.1">
    <property type="nucleotide sequence ID" value="NZ_JAYFSI010000004.1"/>
</dbReference>
<sequence>MPDESGSLLILTGPPGAGKSTVAQSVAEGATRPTVHLHTDSFYVWIRTGFVPPYLPAAAQQNEVVLGVLAEAACGYARGCYDVVLDGIVGPWALPPFRDAVKRDGLDLFYVVLRPSLDVTLARGTAREGRELTEIEPIKAMHWAFAALGELERYVLDTSEQSVEETTSAVRLRGRTADFAL</sequence>
<dbReference type="InterPro" id="IPR027417">
    <property type="entry name" value="P-loop_NTPase"/>
</dbReference>
<dbReference type="Gene3D" id="3.40.50.300">
    <property type="entry name" value="P-loop containing nucleotide triphosphate hydrolases"/>
    <property type="match status" value="1"/>
</dbReference>
<protein>
    <submittedName>
        <fullName evidence="1">AAA family ATPase</fullName>
    </submittedName>
</protein>
<evidence type="ECO:0000313" key="2">
    <source>
        <dbReference type="Proteomes" id="UP001304298"/>
    </source>
</evidence>
<comment type="caution">
    <text evidence="1">The sequence shown here is derived from an EMBL/GenBank/DDBJ whole genome shotgun (WGS) entry which is preliminary data.</text>
</comment>
<accession>A0ABU5R662</accession>
<dbReference type="EMBL" id="JAYFSI010000004">
    <property type="protein sequence ID" value="MEA5361727.1"/>
    <property type="molecule type" value="Genomic_DNA"/>
</dbReference>
<dbReference type="Pfam" id="PF13671">
    <property type="entry name" value="AAA_33"/>
    <property type="match status" value="1"/>
</dbReference>
<gene>
    <name evidence="1" type="ORF">VA596_19450</name>
</gene>
<reference evidence="1 2" key="1">
    <citation type="submission" date="2023-12" db="EMBL/GenBank/DDBJ databases">
        <title>Amycolatopsis sp. V23-08.</title>
        <authorList>
            <person name="Somphong A."/>
        </authorList>
    </citation>
    <scope>NUCLEOTIDE SEQUENCE [LARGE SCALE GENOMIC DNA]</scope>
    <source>
        <strain evidence="1 2">V23-08</strain>
    </source>
</reference>
<dbReference type="SUPFAM" id="SSF52540">
    <property type="entry name" value="P-loop containing nucleoside triphosphate hydrolases"/>
    <property type="match status" value="1"/>
</dbReference>
<organism evidence="1 2">
    <name type="scientific">Amycolatopsis heterodermiae</name>
    <dbReference type="NCBI Taxonomy" id="3110235"/>
    <lineage>
        <taxon>Bacteria</taxon>
        <taxon>Bacillati</taxon>
        <taxon>Actinomycetota</taxon>
        <taxon>Actinomycetes</taxon>
        <taxon>Pseudonocardiales</taxon>
        <taxon>Pseudonocardiaceae</taxon>
        <taxon>Amycolatopsis</taxon>
    </lineage>
</organism>
<dbReference type="Proteomes" id="UP001304298">
    <property type="component" value="Unassembled WGS sequence"/>
</dbReference>
<evidence type="ECO:0000313" key="1">
    <source>
        <dbReference type="EMBL" id="MEA5361727.1"/>
    </source>
</evidence>
<keyword evidence="2" id="KW-1185">Reference proteome</keyword>
<proteinExistence type="predicted"/>
<name>A0ABU5R662_9PSEU</name>